<dbReference type="AlphaFoldDB" id="A0A8J5LD78"/>
<dbReference type="InterPro" id="IPR029480">
    <property type="entry name" value="Transpos_assoc"/>
</dbReference>
<dbReference type="Pfam" id="PF13963">
    <property type="entry name" value="Transpos_assoc"/>
    <property type="match status" value="1"/>
</dbReference>
<gene>
    <name evidence="2" type="ORF">ZIOFF_024423</name>
</gene>
<reference evidence="2 3" key="1">
    <citation type="submission" date="2020-08" db="EMBL/GenBank/DDBJ databases">
        <title>Plant Genome Project.</title>
        <authorList>
            <person name="Zhang R.-G."/>
        </authorList>
    </citation>
    <scope>NUCLEOTIDE SEQUENCE [LARGE SCALE GENOMIC DNA]</scope>
    <source>
        <tissue evidence="2">Rhizome</tissue>
    </source>
</reference>
<sequence>MQKQWMAASHGSLEYRVGILYFLRYAFGDAAPDVTRPCPCCKCINSLSHDRDTVHEHLMINDILQDYRIWNFHGEKLIVQDHDNKELHDSVRQVSEVTSHEPMIQEMLHDAFGMHEGSTSNENYIGASMSHTPMNSNVKDFYQLIEEGKQQLYTGCTEFSKLSFLVELFQLKVNGKWSDKSFTALLDFLCRVIPSEAQVPKSFYEAKKLISSLGFHYEKIHACPNDCMIYWGESENEQVCKVCNLPRWKNLQKSSRRSYKASATANAEFEFLSSAFTVSENDNEDLTTT</sequence>
<feature type="domain" description="Transposase-associated" evidence="1">
    <location>
        <begin position="3"/>
        <end position="75"/>
    </location>
</feature>
<keyword evidence="3" id="KW-1185">Reference proteome</keyword>
<dbReference type="EMBL" id="JACMSC010000007">
    <property type="protein sequence ID" value="KAG6514084.1"/>
    <property type="molecule type" value="Genomic_DNA"/>
</dbReference>
<dbReference type="PANTHER" id="PTHR10775:SF182">
    <property type="entry name" value="TRANSPOSON, EN_SPM-LIKE, TRANSPOSASE-ASSOCIATED DOMAIN PROTEIN-RELATED"/>
    <property type="match status" value="1"/>
</dbReference>
<evidence type="ECO:0000259" key="1">
    <source>
        <dbReference type="Pfam" id="PF13963"/>
    </source>
</evidence>
<organism evidence="2 3">
    <name type="scientific">Zingiber officinale</name>
    <name type="common">Ginger</name>
    <name type="synonym">Amomum zingiber</name>
    <dbReference type="NCBI Taxonomy" id="94328"/>
    <lineage>
        <taxon>Eukaryota</taxon>
        <taxon>Viridiplantae</taxon>
        <taxon>Streptophyta</taxon>
        <taxon>Embryophyta</taxon>
        <taxon>Tracheophyta</taxon>
        <taxon>Spermatophyta</taxon>
        <taxon>Magnoliopsida</taxon>
        <taxon>Liliopsida</taxon>
        <taxon>Zingiberales</taxon>
        <taxon>Zingiberaceae</taxon>
        <taxon>Zingiber</taxon>
    </lineage>
</organism>
<accession>A0A8J5LD78</accession>
<comment type="caution">
    <text evidence="2">The sequence shown here is derived from an EMBL/GenBank/DDBJ whole genome shotgun (WGS) entry which is preliminary data.</text>
</comment>
<dbReference type="Proteomes" id="UP000734854">
    <property type="component" value="Unassembled WGS sequence"/>
</dbReference>
<protein>
    <recommendedName>
        <fullName evidence="1">Transposase-associated domain-containing protein</fullName>
    </recommendedName>
</protein>
<evidence type="ECO:0000313" key="3">
    <source>
        <dbReference type="Proteomes" id="UP000734854"/>
    </source>
</evidence>
<proteinExistence type="predicted"/>
<dbReference type="PANTHER" id="PTHR10775">
    <property type="entry name" value="OS08G0208400 PROTEIN"/>
    <property type="match status" value="1"/>
</dbReference>
<name>A0A8J5LD78_ZINOF</name>
<evidence type="ECO:0000313" key="2">
    <source>
        <dbReference type="EMBL" id="KAG6514084.1"/>
    </source>
</evidence>